<dbReference type="PANTHER" id="PTHR24421">
    <property type="entry name" value="NITRATE/NITRITE SENSOR PROTEIN NARX-RELATED"/>
    <property type="match status" value="1"/>
</dbReference>
<keyword evidence="6 12" id="KW-0418">Kinase</keyword>
<sequence length="388" mass="41932">MRSFWLWFVLLSAALLLAVLQENADGDESARRMLFSALLLAAYFAAPLLRRKPAALTALLCGAAVFAAIALWPSDGQGHKPYPLLVFALLAGKAAYRLPGGYAVIVGAFSLAGAAAPAILGEPGYPPLFLLLFAIAFGIVANLAGTMIGERDEATARSEALLSEYRLMKRRLATSEEEARQDERTQVAREIHDSVGHKLTALMMQIEMHRLSAEAESKEMLAELKVLAKESLEETRSAVKTLNEEEGGGLAAILRLLRKLEAESLMRIEFTVKDGALTAPLVPAQSIAIYRALQEALTNAMRHGVGREAKISFEAPGGGSVFRFEVTNPVKQGGAFFEGFGLRGMRERIKETGGQLEVSSFAEVFIVRGTYSLSSKSSVISTEKIEGN</sequence>
<dbReference type="Pfam" id="PF07730">
    <property type="entry name" value="HisKA_3"/>
    <property type="match status" value="1"/>
</dbReference>
<keyword evidence="7" id="KW-0067">ATP-binding</keyword>
<dbReference type="InterPro" id="IPR036890">
    <property type="entry name" value="HATPase_C_sf"/>
</dbReference>
<keyword evidence="9" id="KW-0175">Coiled coil</keyword>
<dbReference type="AlphaFoldDB" id="A0A2R5EY23"/>
<dbReference type="Gene3D" id="1.20.5.1930">
    <property type="match status" value="1"/>
</dbReference>
<organism evidence="12 13">
    <name type="scientific">Paenibacillus agaridevorans</name>
    <dbReference type="NCBI Taxonomy" id="171404"/>
    <lineage>
        <taxon>Bacteria</taxon>
        <taxon>Bacillati</taxon>
        <taxon>Bacillota</taxon>
        <taxon>Bacilli</taxon>
        <taxon>Bacillales</taxon>
        <taxon>Paenibacillaceae</taxon>
        <taxon>Paenibacillus</taxon>
    </lineage>
</organism>
<keyword evidence="10" id="KW-0472">Membrane</keyword>
<accession>A0A2R5EY23</accession>
<evidence type="ECO:0000256" key="7">
    <source>
        <dbReference type="ARBA" id="ARBA00022840"/>
    </source>
</evidence>
<protein>
    <recommendedName>
        <fullName evidence="2">histidine kinase</fullName>
        <ecNumber evidence="2">2.7.13.3</ecNumber>
    </recommendedName>
</protein>
<reference evidence="12 13" key="1">
    <citation type="submission" date="2017-08" db="EMBL/GenBank/DDBJ databases">
        <title>Substantial Increase in Enzyme Production by Combined Drug-Resistance Mutations in Paenibacillus agaridevorans.</title>
        <authorList>
            <person name="Tanaka Y."/>
            <person name="Funane K."/>
            <person name="Hosaka T."/>
            <person name="Shiwa Y."/>
            <person name="Fujita N."/>
            <person name="Miyazaki T."/>
            <person name="Yoshikawa H."/>
            <person name="Murakami K."/>
            <person name="Kasahara K."/>
            <person name="Inaoka T."/>
            <person name="Hiraga Y."/>
            <person name="Ochi K."/>
        </authorList>
    </citation>
    <scope>NUCLEOTIDE SEQUENCE [LARGE SCALE GENOMIC DNA]</scope>
    <source>
        <strain evidence="12 13">T-3040</strain>
    </source>
</reference>
<dbReference type="RefSeq" id="WP_108993237.1">
    <property type="nucleotide sequence ID" value="NZ_BDQX01000163.1"/>
</dbReference>
<feature type="transmembrane region" description="Helical" evidence="10">
    <location>
        <begin position="94"/>
        <end position="116"/>
    </location>
</feature>
<dbReference type="InterPro" id="IPR011712">
    <property type="entry name" value="Sig_transdc_His_kin_sub3_dim/P"/>
</dbReference>
<proteinExistence type="predicted"/>
<evidence type="ECO:0000259" key="11">
    <source>
        <dbReference type="Pfam" id="PF07730"/>
    </source>
</evidence>
<evidence type="ECO:0000256" key="6">
    <source>
        <dbReference type="ARBA" id="ARBA00022777"/>
    </source>
</evidence>
<gene>
    <name evidence="12" type="ORF">PAT3040_02826</name>
</gene>
<keyword evidence="10" id="KW-0812">Transmembrane</keyword>
<keyword evidence="5" id="KW-0547">Nucleotide-binding</keyword>
<feature type="transmembrane region" description="Helical" evidence="10">
    <location>
        <begin position="128"/>
        <end position="148"/>
    </location>
</feature>
<dbReference type="EMBL" id="BDQX01000163">
    <property type="protein sequence ID" value="GBG08254.1"/>
    <property type="molecule type" value="Genomic_DNA"/>
</dbReference>
<evidence type="ECO:0000313" key="12">
    <source>
        <dbReference type="EMBL" id="GBG08254.1"/>
    </source>
</evidence>
<evidence type="ECO:0000256" key="3">
    <source>
        <dbReference type="ARBA" id="ARBA00022553"/>
    </source>
</evidence>
<feature type="transmembrane region" description="Helical" evidence="10">
    <location>
        <begin position="31"/>
        <end position="49"/>
    </location>
</feature>
<dbReference type="SUPFAM" id="SSF55874">
    <property type="entry name" value="ATPase domain of HSP90 chaperone/DNA topoisomerase II/histidine kinase"/>
    <property type="match status" value="1"/>
</dbReference>
<evidence type="ECO:0000256" key="9">
    <source>
        <dbReference type="SAM" id="Coils"/>
    </source>
</evidence>
<keyword evidence="4" id="KW-0808">Transferase</keyword>
<dbReference type="GO" id="GO:0046983">
    <property type="term" value="F:protein dimerization activity"/>
    <property type="evidence" value="ECO:0007669"/>
    <property type="project" value="InterPro"/>
</dbReference>
<dbReference type="EC" id="2.7.13.3" evidence="2"/>
<feature type="coiled-coil region" evidence="9">
    <location>
        <begin position="158"/>
        <end position="185"/>
    </location>
</feature>
<keyword evidence="13" id="KW-1185">Reference proteome</keyword>
<evidence type="ECO:0000256" key="1">
    <source>
        <dbReference type="ARBA" id="ARBA00000085"/>
    </source>
</evidence>
<keyword evidence="3" id="KW-0597">Phosphoprotein</keyword>
<dbReference type="GO" id="GO:0000155">
    <property type="term" value="F:phosphorelay sensor kinase activity"/>
    <property type="evidence" value="ECO:0007669"/>
    <property type="project" value="InterPro"/>
</dbReference>
<evidence type="ECO:0000256" key="4">
    <source>
        <dbReference type="ARBA" id="ARBA00022679"/>
    </source>
</evidence>
<keyword evidence="10" id="KW-1133">Transmembrane helix</keyword>
<dbReference type="InterPro" id="IPR050482">
    <property type="entry name" value="Sensor_HK_TwoCompSys"/>
</dbReference>
<feature type="transmembrane region" description="Helical" evidence="10">
    <location>
        <begin position="56"/>
        <end position="74"/>
    </location>
</feature>
<name>A0A2R5EY23_9BACL</name>
<keyword evidence="8" id="KW-0902">Two-component regulatory system</keyword>
<evidence type="ECO:0000256" key="8">
    <source>
        <dbReference type="ARBA" id="ARBA00023012"/>
    </source>
</evidence>
<feature type="coiled-coil region" evidence="9">
    <location>
        <begin position="210"/>
        <end position="245"/>
    </location>
</feature>
<comment type="caution">
    <text evidence="12">The sequence shown here is derived from an EMBL/GenBank/DDBJ whole genome shotgun (WGS) entry which is preliminary data.</text>
</comment>
<comment type="catalytic activity">
    <reaction evidence="1">
        <text>ATP + protein L-histidine = ADP + protein N-phospho-L-histidine.</text>
        <dbReference type="EC" id="2.7.13.3"/>
    </reaction>
</comment>
<dbReference type="CDD" id="cd16917">
    <property type="entry name" value="HATPase_UhpB-NarQ-NarX-like"/>
    <property type="match status" value="1"/>
</dbReference>
<dbReference type="GO" id="GO:0005524">
    <property type="term" value="F:ATP binding"/>
    <property type="evidence" value="ECO:0007669"/>
    <property type="project" value="UniProtKB-KW"/>
</dbReference>
<feature type="domain" description="Signal transduction histidine kinase subgroup 3 dimerisation and phosphoacceptor" evidence="11">
    <location>
        <begin position="183"/>
        <end position="245"/>
    </location>
</feature>
<dbReference type="Proteomes" id="UP000245202">
    <property type="component" value="Unassembled WGS sequence"/>
</dbReference>
<dbReference type="Gene3D" id="3.30.565.10">
    <property type="entry name" value="Histidine kinase-like ATPase, C-terminal domain"/>
    <property type="match status" value="1"/>
</dbReference>
<evidence type="ECO:0000256" key="5">
    <source>
        <dbReference type="ARBA" id="ARBA00022741"/>
    </source>
</evidence>
<evidence type="ECO:0000313" key="13">
    <source>
        <dbReference type="Proteomes" id="UP000245202"/>
    </source>
</evidence>
<dbReference type="GO" id="GO:0016020">
    <property type="term" value="C:membrane"/>
    <property type="evidence" value="ECO:0007669"/>
    <property type="project" value="InterPro"/>
</dbReference>
<evidence type="ECO:0000256" key="10">
    <source>
        <dbReference type="SAM" id="Phobius"/>
    </source>
</evidence>
<dbReference type="PANTHER" id="PTHR24421:SF10">
    <property type="entry name" value="NITRATE_NITRITE SENSOR PROTEIN NARQ"/>
    <property type="match status" value="1"/>
</dbReference>
<evidence type="ECO:0000256" key="2">
    <source>
        <dbReference type="ARBA" id="ARBA00012438"/>
    </source>
</evidence>